<keyword evidence="13" id="KW-1185">Reference proteome</keyword>
<evidence type="ECO:0000256" key="4">
    <source>
        <dbReference type="ARBA" id="ARBA00022481"/>
    </source>
</evidence>
<dbReference type="GO" id="GO:0005886">
    <property type="term" value="C:plasma membrane"/>
    <property type="evidence" value="ECO:0007669"/>
    <property type="project" value="UniProtKB-SubCell"/>
</dbReference>
<evidence type="ECO:0000259" key="11">
    <source>
        <dbReference type="Pfam" id="PF12019"/>
    </source>
</evidence>
<evidence type="ECO:0000313" key="13">
    <source>
        <dbReference type="Proteomes" id="UP001165565"/>
    </source>
</evidence>
<dbReference type="GO" id="GO:0015628">
    <property type="term" value="P:protein secretion by the type II secretion system"/>
    <property type="evidence" value="ECO:0007669"/>
    <property type="project" value="InterPro"/>
</dbReference>
<evidence type="ECO:0000313" key="12">
    <source>
        <dbReference type="EMBL" id="MCW6535247.1"/>
    </source>
</evidence>
<evidence type="ECO:0000256" key="9">
    <source>
        <dbReference type="ARBA" id="ARBA00025772"/>
    </source>
</evidence>
<keyword evidence="6" id="KW-0812">Transmembrane</keyword>
<sequence>MIVVVVIALASAVAVLALPDPRGRVLDEGARFAVRVRAARDGAIVEARPTSVWVTPRGYGFDRWEAGRWIAIDDKPLRATEWGRGTTVAVPERSRVTFDTTGAADRPVTIPLLRERARATVTIYPDGTVNVDG</sequence>
<evidence type="ECO:0000256" key="8">
    <source>
        <dbReference type="ARBA" id="ARBA00023136"/>
    </source>
</evidence>
<evidence type="ECO:0000256" key="1">
    <source>
        <dbReference type="ARBA" id="ARBA00004377"/>
    </source>
</evidence>
<name>A0AA42CQR4_9SPHN</name>
<keyword evidence="8" id="KW-0472">Membrane</keyword>
<feature type="domain" description="General secretion pathway GspH" evidence="11">
    <location>
        <begin position="31"/>
        <end position="127"/>
    </location>
</feature>
<keyword evidence="7" id="KW-1133">Transmembrane helix</keyword>
<dbReference type="InterPro" id="IPR045584">
    <property type="entry name" value="Pilin-like"/>
</dbReference>
<accession>A0AA42CQR4</accession>
<comment type="caution">
    <text evidence="12">The sequence shown here is derived from an EMBL/GenBank/DDBJ whole genome shotgun (WGS) entry which is preliminary data.</text>
</comment>
<gene>
    <name evidence="12" type="ORF">NEE01_10670</name>
</gene>
<dbReference type="EMBL" id="JANFAV010000006">
    <property type="protein sequence ID" value="MCW6535247.1"/>
    <property type="molecule type" value="Genomic_DNA"/>
</dbReference>
<dbReference type="Pfam" id="PF12019">
    <property type="entry name" value="GspH"/>
    <property type="match status" value="1"/>
</dbReference>
<evidence type="ECO:0000256" key="2">
    <source>
        <dbReference type="ARBA" id="ARBA00021549"/>
    </source>
</evidence>
<evidence type="ECO:0000256" key="3">
    <source>
        <dbReference type="ARBA" id="ARBA00022475"/>
    </source>
</evidence>
<dbReference type="Gene3D" id="3.55.40.10">
    <property type="entry name" value="minor pseudopilin epsh domain"/>
    <property type="match status" value="1"/>
</dbReference>
<proteinExistence type="inferred from homology"/>
<comment type="subcellular location">
    <subcellularLocation>
        <location evidence="1">Cell inner membrane</location>
        <topology evidence="1">Single-pass membrane protein</topology>
    </subcellularLocation>
</comment>
<dbReference type="Proteomes" id="UP001165565">
    <property type="component" value="Unassembled WGS sequence"/>
</dbReference>
<dbReference type="AlphaFoldDB" id="A0AA42CQR4"/>
<keyword evidence="4" id="KW-0488">Methylation</keyword>
<evidence type="ECO:0000256" key="5">
    <source>
        <dbReference type="ARBA" id="ARBA00022519"/>
    </source>
</evidence>
<evidence type="ECO:0000256" key="10">
    <source>
        <dbReference type="ARBA" id="ARBA00030775"/>
    </source>
</evidence>
<evidence type="ECO:0000256" key="7">
    <source>
        <dbReference type="ARBA" id="ARBA00022989"/>
    </source>
</evidence>
<keyword evidence="3" id="KW-1003">Cell membrane</keyword>
<keyword evidence="5" id="KW-0997">Cell inner membrane</keyword>
<comment type="similarity">
    <text evidence="9">Belongs to the GSP H family.</text>
</comment>
<reference evidence="12" key="1">
    <citation type="submission" date="2022-06" db="EMBL/GenBank/DDBJ databases">
        <title>Sphingomonas sp. nov. isolated from rhizosphere soil of tomato.</title>
        <authorList>
            <person name="Dong H."/>
            <person name="Gao R."/>
        </authorList>
    </citation>
    <scope>NUCLEOTIDE SEQUENCE</scope>
    <source>
        <strain evidence="12">MMSM24</strain>
    </source>
</reference>
<evidence type="ECO:0000256" key="6">
    <source>
        <dbReference type="ARBA" id="ARBA00022692"/>
    </source>
</evidence>
<organism evidence="12 13">
    <name type="scientific">Sphingomonas lycopersici</name>
    <dbReference type="NCBI Taxonomy" id="2951807"/>
    <lineage>
        <taxon>Bacteria</taxon>
        <taxon>Pseudomonadati</taxon>
        <taxon>Pseudomonadota</taxon>
        <taxon>Alphaproteobacteria</taxon>
        <taxon>Sphingomonadales</taxon>
        <taxon>Sphingomonadaceae</taxon>
        <taxon>Sphingomonas</taxon>
    </lineage>
</organism>
<dbReference type="GO" id="GO:0015627">
    <property type="term" value="C:type II protein secretion system complex"/>
    <property type="evidence" value="ECO:0007669"/>
    <property type="project" value="InterPro"/>
</dbReference>
<dbReference type="SUPFAM" id="SSF54523">
    <property type="entry name" value="Pili subunits"/>
    <property type="match status" value="1"/>
</dbReference>
<dbReference type="InterPro" id="IPR022346">
    <property type="entry name" value="T2SS_GspH"/>
</dbReference>
<protein>
    <recommendedName>
        <fullName evidence="2">Type II secretion system protein H</fullName>
    </recommendedName>
    <alternativeName>
        <fullName evidence="10">General secretion pathway protein H</fullName>
    </alternativeName>
</protein>